<dbReference type="Gene3D" id="3.30.9.10">
    <property type="entry name" value="D-Amino Acid Oxidase, subunit A, domain 2"/>
    <property type="match status" value="1"/>
</dbReference>
<evidence type="ECO:0000256" key="7">
    <source>
        <dbReference type="ARBA" id="ARBA00044520"/>
    </source>
</evidence>
<dbReference type="GO" id="GO:0019478">
    <property type="term" value="P:D-amino acid catabolic process"/>
    <property type="evidence" value="ECO:0007669"/>
    <property type="project" value="UniProtKB-ARBA"/>
</dbReference>
<evidence type="ECO:0000256" key="9">
    <source>
        <dbReference type="ARBA" id="ARBA00046214"/>
    </source>
</evidence>
<dbReference type="Proteomes" id="UP000694388">
    <property type="component" value="Unplaced"/>
</dbReference>
<keyword evidence="6" id="KW-0560">Oxidoreductase</keyword>
<reference evidence="14" key="1">
    <citation type="submission" date="2025-08" db="UniProtKB">
        <authorList>
            <consortium name="Ensembl"/>
        </authorList>
    </citation>
    <scope>IDENTIFICATION</scope>
</reference>
<accession>A0A8C4WWG1</accession>
<comment type="catalytic activity">
    <reaction evidence="10">
        <text>D-aspartate + O2 + H2O = oxaloacetate + H2O2 + NH4(+)</text>
        <dbReference type="Rhea" id="RHEA:12512"/>
        <dbReference type="ChEBI" id="CHEBI:15377"/>
        <dbReference type="ChEBI" id="CHEBI:15379"/>
        <dbReference type="ChEBI" id="CHEBI:16240"/>
        <dbReference type="ChEBI" id="CHEBI:16452"/>
        <dbReference type="ChEBI" id="CHEBI:28938"/>
        <dbReference type="ChEBI" id="CHEBI:29990"/>
        <dbReference type="EC" id="1.4.3.1"/>
    </reaction>
    <physiologicalReaction direction="left-to-right" evidence="10">
        <dbReference type="Rhea" id="RHEA:12513"/>
    </physiologicalReaction>
</comment>
<dbReference type="OMA" id="DLWELQP"/>
<dbReference type="Pfam" id="PF01266">
    <property type="entry name" value="DAO"/>
    <property type="match status" value="1"/>
</dbReference>
<keyword evidence="4" id="KW-0285">Flavoprotein</keyword>
<dbReference type="AlphaFoldDB" id="A0A8C4WWG1"/>
<evidence type="ECO:0000313" key="15">
    <source>
        <dbReference type="Proteomes" id="UP000694388"/>
    </source>
</evidence>
<evidence type="ECO:0000256" key="1">
    <source>
        <dbReference type="ARBA" id="ARBA00001974"/>
    </source>
</evidence>
<comment type="function">
    <text evidence="9">Selectively catalyzes the oxidative deamination of acidic amino acids. Suppresses the level of D-aspartate in the brain, an amino acid that can act as an agonist for glutamate receptors. Protects the organism from the toxicity of D-amino acids. May also function in the intestine.</text>
</comment>
<evidence type="ECO:0000256" key="2">
    <source>
        <dbReference type="ARBA" id="ARBA00004253"/>
    </source>
</evidence>
<evidence type="ECO:0000256" key="8">
    <source>
        <dbReference type="ARBA" id="ARBA00044541"/>
    </source>
</evidence>
<evidence type="ECO:0000256" key="10">
    <source>
        <dbReference type="ARBA" id="ARBA00047522"/>
    </source>
</evidence>
<dbReference type="GO" id="GO:0006533">
    <property type="term" value="P:L-aspartate catabolic process"/>
    <property type="evidence" value="ECO:0007669"/>
    <property type="project" value="TreeGrafter"/>
</dbReference>
<dbReference type="InterPro" id="IPR006076">
    <property type="entry name" value="FAD-dep_OxRdtase"/>
</dbReference>
<evidence type="ECO:0000256" key="4">
    <source>
        <dbReference type="ARBA" id="ARBA00022630"/>
    </source>
</evidence>
<evidence type="ECO:0000259" key="13">
    <source>
        <dbReference type="Pfam" id="PF01266"/>
    </source>
</evidence>
<dbReference type="SUPFAM" id="SSF51971">
    <property type="entry name" value="Nucleotide-binding domain"/>
    <property type="match status" value="1"/>
</dbReference>
<evidence type="ECO:0000256" key="11">
    <source>
        <dbReference type="ARBA" id="ARBA00049882"/>
    </source>
</evidence>
<dbReference type="PANTHER" id="PTHR11530:SF11">
    <property type="entry name" value="D-ASPARTATE OXIDASE"/>
    <property type="match status" value="1"/>
</dbReference>
<dbReference type="InterPro" id="IPR023209">
    <property type="entry name" value="DAO"/>
</dbReference>
<dbReference type="GeneTree" id="ENSGT00390000018635"/>
<feature type="domain" description="FAD dependent oxidoreductase" evidence="13">
    <location>
        <begin position="6"/>
        <end position="357"/>
    </location>
</feature>
<dbReference type="PROSITE" id="PS51257">
    <property type="entry name" value="PROKAR_LIPOPROTEIN"/>
    <property type="match status" value="1"/>
</dbReference>
<keyword evidence="15" id="KW-1185">Reference proteome</keyword>
<dbReference type="GO" id="GO:0008445">
    <property type="term" value="F:D-aspartate oxidase activity"/>
    <property type="evidence" value="ECO:0007669"/>
    <property type="project" value="UniProtKB-EC"/>
</dbReference>
<feature type="binding site" evidence="12">
    <location>
        <position position="220"/>
    </location>
    <ligand>
        <name>D-dopa</name>
        <dbReference type="ChEBI" id="CHEBI:149689"/>
    </ligand>
</feature>
<feature type="binding site" evidence="12">
    <location>
        <position position="341"/>
    </location>
    <ligand>
        <name>D-dopa</name>
        <dbReference type="ChEBI" id="CHEBI:149689"/>
    </ligand>
</feature>
<name>A0A8C4WWG1_EPTBU</name>
<comment type="cofactor">
    <cofactor evidence="1 12">
        <name>FAD</name>
        <dbReference type="ChEBI" id="CHEBI:57692"/>
    </cofactor>
</comment>
<dbReference type="SUPFAM" id="SSF54373">
    <property type="entry name" value="FAD-linked reductases, C-terminal domain"/>
    <property type="match status" value="1"/>
</dbReference>
<keyword evidence="5 12" id="KW-0274">FAD</keyword>
<dbReference type="Ensembl" id="ENSEBUT00000015954.1">
    <property type="protein sequence ID" value="ENSEBUP00000015378.1"/>
    <property type="gene ID" value="ENSEBUG00000009698.1"/>
</dbReference>
<organism evidence="14 15">
    <name type="scientific">Eptatretus burgeri</name>
    <name type="common">Inshore hagfish</name>
    <dbReference type="NCBI Taxonomy" id="7764"/>
    <lineage>
        <taxon>Eukaryota</taxon>
        <taxon>Metazoa</taxon>
        <taxon>Chordata</taxon>
        <taxon>Craniata</taxon>
        <taxon>Vertebrata</taxon>
        <taxon>Cyclostomata</taxon>
        <taxon>Myxini</taxon>
        <taxon>Myxiniformes</taxon>
        <taxon>Myxinidae</taxon>
        <taxon>Eptatretinae</taxon>
        <taxon>Eptatretus</taxon>
    </lineage>
</organism>
<comment type="catalytic activity">
    <reaction evidence="11">
        <text>D-glutamate + O2 + H2O = 2-oxoglutarate + H2O2 + NH4(+)</text>
        <dbReference type="Rhea" id="RHEA:10028"/>
        <dbReference type="ChEBI" id="CHEBI:15377"/>
        <dbReference type="ChEBI" id="CHEBI:15379"/>
        <dbReference type="ChEBI" id="CHEBI:16240"/>
        <dbReference type="ChEBI" id="CHEBI:16810"/>
        <dbReference type="ChEBI" id="CHEBI:28938"/>
        <dbReference type="ChEBI" id="CHEBI:29986"/>
    </reaction>
    <physiologicalReaction direction="left-to-right" evidence="11">
        <dbReference type="Rhea" id="RHEA:10029"/>
    </physiologicalReaction>
</comment>
<evidence type="ECO:0000256" key="6">
    <source>
        <dbReference type="ARBA" id="ARBA00023002"/>
    </source>
</evidence>
<dbReference type="Gene3D" id="3.40.50.720">
    <property type="entry name" value="NAD(P)-binding Rossmann-like Domain"/>
    <property type="match status" value="1"/>
</dbReference>
<comment type="similarity">
    <text evidence="3">Belongs to the DAMOX/DASOX family.</text>
</comment>
<dbReference type="GO" id="GO:0005782">
    <property type="term" value="C:peroxisomal matrix"/>
    <property type="evidence" value="ECO:0007669"/>
    <property type="project" value="UniProtKB-SubCell"/>
</dbReference>
<dbReference type="PIRSF" id="PIRSF000189">
    <property type="entry name" value="D-aa_oxidase"/>
    <property type="match status" value="1"/>
</dbReference>
<evidence type="ECO:0000256" key="5">
    <source>
        <dbReference type="ARBA" id="ARBA00022827"/>
    </source>
</evidence>
<feature type="binding site" evidence="12">
    <location>
        <begin position="44"/>
        <end position="45"/>
    </location>
    <ligand>
        <name>FAD</name>
        <dbReference type="ChEBI" id="CHEBI:57692"/>
    </ligand>
</feature>
<evidence type="ECO:0000256" key="3">
    <source>
        <dbReference type="ARBA" id="ARBA00006730"/>
    </source>
</evidence>
<feature type="binding site" evidence="12">
    <location>
        <position position="310"/>
    </location>
    <ligand>
        <name>D-dopa</name>
        <dbReference type="ChEBI" id="CHEBI:149689"/>
    </ligand>
</feature>
<proteinExistence type="inferred from homology"/>
<evidence type="ECO:0000313" key="14">
    <source>
        <dbReference type="Ensembl" id="ENSEBUP00000015378.1"/>
    </source>
</evidence>
<dbReference type="GO" id="GO:0071949">
    <property type="term" value="F:FAD binding"/>
    <property type="evidence" value="ECO:0007669"/>
    <property type="project" value="InterPro"/>
</dbReference>
<evidence type="ECO:0000256" key="12">
    <source>
        <dbReference type="PIRSR" id="PIRSR000189-1"/>
    </source>
</evidence>
<comment type="subcellular location">
    <subcellularLocation>
        <location evidence="2">Peroxisome matrix</location>
    </subcellularLocation>
</comment>
<dbReference type="EC" id="1.4.3.1" evidence="7"/>
<dbReference type="PANTHER" id="PTHR11530">
    <property type="entry name" value="D-AMINO ACID OXIDASE"/>
    <property type="match status" value="1"/>
</dbReference>
<reference evidence="14" key="2">
    <citation type="submission" date="2025-09" db="UniProtKB">
        <authorList>
            <consortium name="Ensembl"/>
        </authorList>
    </citation>
    <scope>IDENTIFICATION</scope>
</reference>
<sequence length="383" mass="42094">MQDNVRVTVVGAGVVGCATALQIQQKLPNATVSIVAAHTSPDTTSNVAAGMVIPPFIPDTTLSSQKQWFRDTFSHFLRLIKDHHAGIYLTNGYQLYNATYNEIPFWTADVFGLRAVTNEELAMFPGCSHGFHFTTLKCEVTTYLAYLMHRLTALGVNIIEKHLCDLFELEGQADVIVLCAGMGSAHLISDPDLCPIRGQVVKVYAPSLHTFVRVGDGITYIYPGAGGMVTLGGIKAAGDGDLRVRDSETRDILARCFTVMPFLKNAIGDSKNDEFALKDERKNFLCNSGCVKTTWGRDHETGWRVGVGLRPFRKQVRLDRLWLRGSQGQRMRLVTCYGHGGGGISLHWGSATEAADRVLDWIQDPEGKGVQDAWPANRIPAKL</sequence>
<protein>
    <recommendedName>
        <fullName evidence="8">D-aspartate oxidase</fullName>
        <ecNumber evidence="7">1.4.3.1</ecNumber>
    </recommendedName>
</protein>